<name>A0AAW0D644_9AGAR</name>
<sequence length="212" mass="23720">DLSSPFPLTQCDLGHTIKLQANSVALPFYAVITRQGLRLLPMVPSDPCALNEQQTRILSFSRHLTKHNLHSAMTSNNEDRRITGVLKHHSRARPCSPSRRFPSCTTLMQLPTLEQALTCGRRLASTFHSSRLKQTCYDRYREPELLALQDNRTAQQYAMDLPLSVTNHHHRALRDISRSTLSLSPSIPHGAMPSTNVLAGSSSCTTPMRLPE</sequence>
<gene>
    <name evidence="2" type="ORF">R3P38DRAFT_3422596</name>
</gene>
<feature type="region of interest" description="Disordered" evidence="1">
    <location>
        <begin position="185"/>
        <end position="212"/>
    </location>
</feature>
<dbReference type="Proteomes" id="UP001362999">
    <property type="component" value="Unassembled WGS sequence"/>
</dbReference>
<evidence type="ECO:0000313" key="3">
    <source>
        <dbReference type="Proteomes" id="UP001362999"/>
    </source>
</evidence>
<keyword evidence="3" id="KW-1185">Reference proteome</keyword>
<evidence type="ECO:0000313" key="2">
    <source>
        <dbReference type="EMBL" id="KAK7046822.1"/>
    </source>
</evidence>
<proteinExistence type="predicted"/>
<reference evidence="2 3" key="1">
    <citation type="journal article" date="2024" name="J Genomics">
        <title>Draft genome sequencing and assembly of Favolaschia claudopus CIRM-BRFM 2984 isolated from oak limbs.</title>
        <authorList>
            <person name="Navarro D."/>
            <person name="Drula E."/>
            <person name="Chaduli D."/>
            <person name="Cazenave R."/>
            <person name="Ahrendt S."/>
            <person name="Wang J."/>
            <person name="Lipzen A."/>
            <person name="Daum C."/>
            <person name="Barry K."/>
            <person name="Grigoriev I.V."/>
            <person name="Favel A."/>
            <person name="Rosso M.N."/>
            <person name="Martin F."/>
        </authorList>
    </citation>
    <scope>NUCLEOTIDE SEQUENCE [LARGE SCALE GENOMIC DNA]</scope>
    <source>
        <strain evidence="2 3">CIRM-BRFM 2984</strain>
    </source>
</reference>
<dbReference type="EMBL" id="JAWWNJ010000010">
    <property type="protein sequence ID" value="KAK7046822.1"/>
    <property type="molecule type" value="Genomic_DNA"/>
</dbReference>
<evidence type="ECO:0000256" key="1">
    <source>
        <dbReference type="SAM" id="MobiDB-lite"/>
    </source>
</evidence>
<organism evidence="2 3">
    <name type="scientific">Favolaschia claudopus</name>
    <dbReference type="NCBI Taxonomy" id="2862362"/>
    <lineage>
        <taxon>Eukaryota</taxon>
        <taxon>Fungi</taxon>
        <taxon>Dikarya</taxon>
        <taxon>Basidiomycota</taxon>
        <taxon>Agaricomycotina</taxon>
        <taxon>Agaricomycetes</taxon>
        <taxon>Agaricomycetidae</taxon>
        <taxon>Agaricales</taxon>
        <taxon>Marasmiineae</taxon>
        <taxon>Mycenaceae</taxon>
        <taxon>Favolaschia</taxon>
    </lineage>
</organism>
<feature type="compositionally biased region" description="Polar residues" evidence="1">
    <location>
        <begin position="193"/>
        <end position="206"/>
    </location>
</feature>
<feature type="non-terminal residue" evidence="2">
    <location>
        <position position="1"/>
    </location>
</feature>
<protein>
    <submittedName>
        <fullName evidence="2">Uncharacterized protein</fullName>
    </submittedName>
</protein>
<dbReference type="AlphaFoldDB" id="A0AAW0D644"/>
<accession>A0AAW0D644</accession>
<comment type="caution">
    <text evidence="2">The sequence shown here is derived from an EMBL/GenBank/DDBJ whole genome shotgun (WGS) entry which is preliminary data.</text>
</comment>